<accession>A0A101LVE3</accession>
<gene>
    <name evidence="2" type="ORF">ABT39_MTgene2162</name>
</gene>
<feature type="compositionally biased region" description="Polar residues" evidence="1">
    <location>
        <begin position="64"/>
        <end position="73"/>
    </location>
</feature>
<sequence>MIKERGQKAKAAGTSLQVLPGQFIKQDQNSNRSLHGSGAFMATGHSFMRSAGDLSNLKVLDPQHTPTTKPTTG</sequence>
<dbReference type="EMBL" id="LKAM01000014">
    <property type="protein sequence ID" value="KUM46059.1"/>
    <property type="molecule type" value="Genomic_DNA"/>
</dbReference>
<feature type="region of interest" description="Disordered" evidence="1">
    <location>
        <begin position="54"/>
        <end position="73"/>
    </location>
</feature>
<dbReference type="AlphaFoldDB" id="A0A101LVE3"/>
<name>A0A101LVE3_PICGL</name>
<proteinExistence type="predicted"/>
<protein>
    <submittedName>
        <fullName evidence="2">Uncharacterized protein</fullName>
    </submittedName>
</protein>
<geneLocation type="mitochondrion" evidence="2"/>
<comment type="caution">
    <text evidence="2">The sequence shown here is derived from an EMBL/GenBank/DDBJ whole genome shotgun (WGS) entry which is preliminary data.</text>
</comment>
<reference evidence="2" key="1">
    <citation type="journal article" date="2015" name="Genome Biol. Evol.">
        <title>Organellar Genomes of White Spruce (Picea glauca): Assembly and Annotation.</title>
        <authorList>
            <person name="Jackman S.D."/>
            <person name="Warren R.L."/>
            <person name="Gibb E.A."/>
            <person name="Vandervalk B.P."/>
            <person name="Mohamadi H."/>
            <person name="Chu J."/>
            <person name="Raymond A."/>
            <person name="Pleasance S."/>
            <person name="Coope R."/>
            <person name="Wildung M.R."/>
            <person name="Ritland C.E."/>
            <person name="Bousquet J."/>
            <person name="Jones S.J."/>
            <person name="Bohlmann J."/>
            <person name="Birol I."/>
        </authorList>
    </citation>
    <scope>NUCLEOTIDE SEQUENCE [LARGE SCALE GENOMIC DNA]</scope>
    <source>
        <tissue evidence="2">Flushing bud</tissue>
    </source>
</reference>
<evidence type="ECO:0000256" key="1">
    <source>
        <dbReference type="SAM" id="MobiDB-lite"/>
    </source>
</evidence>
<keyword evidence="2" id="KW-0496">Mitochondrion</keyword>
<evidence type="ECO:0000313" key="2">
    <source>
        <dbReference type="EMBL" id="KUM46059.1"/>
    </source>
</evidence>
<organism evidence="2">
    <name type="scientific">Picea glauca</name>
    <name type="common">White spruce</name>
    <name type="synonym">Pinus glauca</name>
    <dbReference type="NCBI Taxonomy" id="3330"/>
    <lineage>
        <taxon>Eukaryota</taxon>
        <taxon>Viridiplantae</taxon>
        <taxon>Streptophyta</taxon>
        <taxon>Embryophyta</taxon>
        <taxon>Tracheophyta</taxon>
        <taxon>Spermatophyta</taxon>
        <taxon>Pinopsida</taxon>
        <taxon>Pinidae</taxon>
        <taxon>Conifers I</taxon>
        <taxon>Pinales</taxon>
        <taxon>Pinaceae</taxon>
        <taxon>Picea</taxon>
    </lineage>
</organism>